<dbReference type="RefSeq" id="WP_169200347.1">
    <property type="nucleotide sequence ID" value="NZ_WTVH02000010.1"/>
</dbReference>
<feature type="coiled-coil region" evidence="1">
    <location>
        <begin position="5"/>
        <end position="46"/>
    </location>
</feature>
<reference evidence="3" key="1">
    <citation type="submission" date="2019-12" db="EMBL/GenBank/DDBJ databases">
        <title>Comparative genomics gives insights into the taxonomy of the Azoarcus-Aromatoleum group and reveals separate origins of nif in the plant-associated Azoarcus and non-plant-associated Aromatoleum sub-groups.</title>
        <authorList>
            <person name="Lafos M."/>
            <person name="Maluk M."/>
            <person name="Batista M."/>
            <person name="Junghare M."/>
            <person name="Carmona M."/>
            <person name="Faoro H."/>
            <person name="Cruz L.M."/>
            <person name="Battistoni F."/>
            <person name="De Souza E."/>
            <person name="Pedrosa F."/>
            <person name="Chen W.-M."/>
            <person name="Poole P.S."/>
            <person name="Dixon R.A."/>
            <person name="James E.K."/>
        </authorList>
    </citation>
    <scope>NUCLEOTIDE SEQUENCE</scope>
    <source>
        <strain evidence="3">U120</strain>
    </source>
</reference>
<dbReference type="PANTHER" id="PTHR36508:SF1">
    <property type="entry name" value="PROTEIN SLYX"/>
    <property type="match status" value="1"/>
</dbReference>
<gene>
    <name evidence="3" type="ORF">GO608_17695</name>
</gene>
<keyword evidence="1" id="KW-0175">Coiled coil</keyword>
<evidence type="ECO:0000256" key="2">
    <source>
        <dbReference type="SAM" id="MobiDB-lite"/>
    </source>
</evidence>
<dbReference type="PANTHER" id="PTHR36508">
    <property type="entry name" value="PROTEIN SLYX"/>
    <property type="match status" value="1"/>
</dbReference>
<feature type="region of interest" description="Disordered" evidence="2">
    <location>
        <begin position="47"/>
        <end position="67"/>
    </location>
</feature>
<accession>A0ABX1N791</accession>
<dbReference type="Proteomes" id="UP000601990">
    <property type="component" value="Unassembled WGS sequence"/>
</dbReference>
<protein>
    <submittedName>
        <fullName evidence="3">SlyX protein</fullName>
    </submittedName>
</protein>
<evidence type="ECO:0000313" key="3">
    <source>
        <dbReference type="EMBL" id="NMF95145.1"/>
    </source>
</evidence>
<dbReference type="InterPro" id="IPR007236">
    <property type="entry name" value="SlyX"/>
</dbReference>
<comment type="caution">
    <text evidence="3">The sequence shown here is derived from an EMBL/GenBank/DDBJ whole genome shotgun (WGS) entry which is preliminary data.</text>
</comment>
<organism evidence="3 4">
    <name type="scientific">Aromatoleum buckelii</name>
    <dbReference type="NCBI Taxonomy" id="200254"/>
    <lineage>
        <taxon>Bacteria</taxon>
        <taxon>Pseudomonadati</taxon>
        <taxon>Pseudomonadota</taxon>
        <taxon>Betaproteobacteria</taxon>
        <taxon>Rhodocyclales</taxon>
        <taxon>Rhodocyclaceae</taxon>
        <taxon>Aromatoleum</taxon>
    </lineage>
</organism>
<dbReference type="Gene3D" id="1.20.5.300">
    <property type="match status" value="1"/>
</dbReference>
<feature type="compositionally biased region" description="Basic and acidic residues" evidence="2">
    <location>
        <begin position="54"/>
        <end position="67"/>
    </location>
</feature>
<sequence length="67" mass="7948">MEERLTKIETKIALSEDLLEELNLAVYRQQQQIDRLQQQILELHRQLAAATPGDRPRDLRDEIPPHY</sequence>
<evidence type="ECO:0000256" key="1">
    <source>
        <dbReference type="SAM" id="Coils"/>
    </source>
</evidence>
<dbReference type="EMBL" id="WTVH01000049">
    <property type="protein sequence ID" value="NMF95145.1"/>
    <property type="molecule type" value="Genomic_DNA"/>
</dbReference>
<dbReference type="Pfam" id="PF04102">
    <property type="entry name" value="SlyX"/>
    <property type="match status" value="1"/>
</dbReference>
<name>A0ABX1N791_9RHOO</name>
<proteinExistence type="predicted"/>
<keyword evidence="4" id="KW-1185">Reference proteome</keyword>
<evidence type="ECO:0000313" key="4">
    <source>
        <dbReference type="Proteomes" id="UP000601990"/>
    </source>
</evidence>